<name>A0ABP7Q4C0_9GAMM</name>
<dbReference type="Proteomes" id="UP001501337">
    <property type="component" value="Unassembled WGS sequence"/>
</dbReference>
<protein>
    <submittedName>
        <fullName evidence="2">DUF2061 domain-containing protein</fullName>
    </submittedName>
</protein>
<evidence type="ECO:0000313" key="2">
    <source>
        <dbReference type="EMBL" id="GAA3976034.1"/>
    </source>
</evidence>
<evidence type="ECO:0000313" key="3">
    <source>
        <dbReference type="Proteomes" id="UP001501337"/>
    </source>
</evidence>
<proteinExistence type="predicted"/>
<dbReference type="EMBL" id="BAABBO010000019">
    <property type="protein sequence ID" value="GAA3976034.1"/>
    <property type="molecule type" value="Genomic_DNA"/>
</dbReference>
<organism evidence="2 3">
    <name type="scientific">Allohahella marinimesophila</name>
    <dbReference type="NCBI Taxonomy" id="1054972"/>
    <lineage>
        <taxon>Bacteria</taxon>
        <taxon>Pseudomonadati</taxon>
        <taxon>Pseudomonadota</taxon>
        <taxon>Gammaproteobacteria</taxon>
        <taxon>Oceanospirillales</taxon>
        <taxon>Hahellaceae</taxon>
        <taxon>Allohahella</taxon>
    </lineage>
</organism>
<dbReference type="Pfam" id="PF09834">
    <property type="entry name" value="DUF2061"/>
    <property type="match status" value="1"/>
</dbReference>
<keyword evidence="3" id="KW-1185">Reference proteome</keyword>
<evidence type="ECO:0000259" key="1">
    <source>
        <dbReference type="Pfam" id="PF09834"/>
    </source>
</evidence>
<accession>A0ABP7Q4C0</accession>
<dbReference type="RefSeq" id="WP_344809031.1">
    <property type="nucleotide sequence ID" value="NZ_BAABBO010000019.1"/>
</dbReference>
<comment type="caution">
    <text evidence="2">The sequence shown here is derived from an EMBL/GenBank/DDBJ whole genome shotgun (WGS) entry which is preliminary data.</text>
</comment>
<feature type="domain" description="DUF2061" evidence="1">
    <location>
        <begin position="1"/>
        <end position="52"/>
    </location>
</feature>
<reference evidence="3" key="1">
    <citation type="journal article" date="2019" name="Int. J. Syst. Evol. Microbiol.">
        <title>The Global Catalogue of Microorganisms (GCM) 10K type strain sequencing project: providing services to taxonomists for standard genome sequencing and annotation.</title>
        <authorList>
            <consortium name="The Broad Institute Genomics Platform"/>
            <consortium name="The Broad Institute Genome Sequencing Center for Infectious Disease"/>
            <person name="Wu L."/>
            <person name="Ma J."/>
        </authorList>
    </citation>
    <scope>NUCLEOTIDE SEQUENCE [LARGE SCALE GENOMIC DNA]</scope>
    <source>
        <strain evidence="3">JCM 17555</strain>
    </source>
</reference>
<dbReference type="InterPro" id="IPR018638">
    <property type="entry name" value="DUF2061_membrane"/>
</dbReference>
<gene>
    <name evidence="2" type="ORF">GCM10022278_36070</name>
</gene>
<sequence length="77" mass="8474">MKKTLSFAVLHFSIAFTVAYLLTGSLIIGGTLALIEPAVNTVGFYFHEKVWTRMERRKAGVSSRNAMAPAFSQVQPV</sequence>